<sequence>MKHKTSPQQPAAHQDSAPEGQSPAIILFGEILADVFPDRAVLGGAPFNVARHLAAFGLRPLMISRLGDDALGARILAGMKEQGMDVSGIQIDGNLPTGQVQVHIEDAGHRFEILPRQAYDFIDPADASAAATAIEAPGLVYFGTLSQRHHVTRQALSEMLPNIKAPRFLDINLREPWFDEDTVRFSLQSADIVKLSDEELRTLTGMLKAGEGLAQAQGAELKRMFDIGRLIVTCGKYGAWQLDSDNELFIASPGKEPSHIVDTVGAGDAFSAVCILGMLLCWPETTALKRADDFASAICEIRGAVPEDPEFYQPFAKEWTR</sequence>
<dbReference type="InterPro" id="IPR002173">
    <property type="entry name" value="Carboh/pur_kinase_PfkB_CS"/>
</dbReference>
<evidence type="ECO:0000256" key="4">
    <source>
        <dbReference type="ARBA" id="ARBA00022777"/>
    </source>
</evidence>
<evidence type="ECO:0000313" key="8">
    <source>
        <dbReference type="Proteomes" id="UP000198635"/>
    </source>
</evidence>
<proteinExistence type="inferred from homology"/>
<evidence type="ECO:0000256" key="5">
    <source>
        <dbReference type="ARBA" id="ARBA00022840"/>
    </source>
</evidence>
<keyword evidence="5" id="KW-0067">ATP-binding</keyword>
<evidence type="ECO:0000256" key="2">
    <source>
        <dbReference type="ARBA" id="ARBA00022679"/>
    </source>
</evidence>
<keyword evidence="3" id="KW-0547">Nucleotide-binding</keyword>
<dbReference type="RefSeq" id="WP_092373010.1">
    <property type="nucleotide sequence ID" value="NZ_FORX01000003.1"/>
</dbReference>
<dbReference type="STRING" id="52560.SAMN04488082_103158"/>
<dbReference type="EMBL" id="FORX01000003">
    <property type="protein sequence ID" value="SFJ45274.1"/>
    <property type="molecule type" value="Genomic_DNA"/>
</dbReference>
<keyword evidence="4 7" id="KW-0418">Kinase</keyword>
<evidence type="ECO:0000313" key="7">
    <source>
        <dbReference type="EMBL" id="SFJ45274.1"/>
    </source>
</evidence>
<organism evidence="7 8">
    <name type="scientific">Desulfomicrobium apsheronum</name>
    <dbReference type="NCBI Taxonomy" id="52560"/>
    <lineage>
        <taxon>Bacteria</taxon>
        <taxon>Pseudomonadati</taxon>
        <taxon>Thermodesulfobacteriota</taxon>
        <taxon>Desulfovibrionia</taxon>
        <taxon>Desulfovibrionales</taxon>
        <taxon>Desulfomicrobiaceae</taxon>
        <taxon>Desulfomicrobium</taxon>
    </lineage>
</organism>
<dbReference type="InterPro" id="IPR011611">
    <property type="entry name" value="PfkB_dom"/>
</dbReference>
<dbReference type="Pfam" id="PF00294">
    <property type="entry name" value="PfkB"/>
    <property type="match status" value="1"/>
</dbReference>
<name>A0A1I3RF67_9BACT</name>
<dbReference type="GO" id="GO:0005524">
    <property type="term" value="F:ATP binding"/>
    <property type="evidence" value="ECO:0007669"/>
    <property type="project" value="UniProtKB-KW"/>
</dbReference>
<protein>
    <submittedName>
        <fullName evidence="7">Fructokinase</fullName>
    </submittedName>
</protein>
<dbReference type="CDD" id="cd01167">
    <property type="entry name" value="bac_FRK"/>
    <property type="match status" value="1"/>
</dbReference>
<evidence type="ECO:0000256" key="1">
    <source>
        <dbReference type="ARBA" id="ARBA00010688"/>
    </source>
</evidence>
<keyword evidence="8" id="KW-1185">Reference proteome</keyword>
<dbReference type="SUPFAM" id="SSF53613">
    <property type="entry name" value="Ribokinase-like"/>
    <property type="match status" value="1"/>
</dbReference>
<dbReference type="InterPro" id="IPR029056">
    <property type="entry name" value="Ribokinase-like"/>
</dbReference>
<dbReference type="Gene3D" id="3.40.1190.20">
    <property type="match status" value="1"/>
</dbReference>
<comment type="similarity">
    <text evidence="1">Belongs to the carbohydrate kinase PfkB family.</text>
</comment>
<dbReference type="GO" id="GO:0016301">
    <property type="term" value="F:kinase activity"/>
    <property type="evidence" value="ECO:0007669"/>
    <property type="project" value="UniProtKB-KW"/>
</dbReference>
<dbReference type="PANTHER" id="PTHR43085:SF1">
    <property type="entry name" value="PSEUDOURIDINE KINASE-RELATED"/>
    <property type="match status" value="1"/>
</dbReference>
<feature type="domain" description="Carbohydrate kinase PfkB" evidence="6">
    <location>
        <begin position="41"/>
        <end position="305"/>
    </location>
</feature>
<accession>A0A1I3RF67</accession>
<evidence type="ECO:0000256" key="3">
    <source>
        <dbReference type="ARBA" id="ARBA00022741"/>
    </source>
</evidence>
<evidence type="ECO:0000259" key="6">
    <source>
        <dbReference type="Pfam" id="PF00294"/>
    </source>
</evidence>
<dbReference type="InterPro" id="IPR050306">
    <property type="entry name" value="PfkB_Carbo_kinase"/>
</dbReference>
<dbReference type="OrthoDB" id="9779730at2"/>
<gene>
    <name evidence="7" type="ORF">SAMN04488082_103158</name>
</gene>
<dbReference type="Proteomes" id="UP000198635">
    <property type="component" value="Unassembled WGS sequence"/>
</dbReference>
<reference evidence="8" key="1">
    <citation type="submission" date="2016-10" db="EMBL/GenBank/DDBJ databases">
        <authorList>
            <person name="Varghese N."/>
            <person name="Submissions S."/>
        </authorList>
    </citation>
    <scope>NUCLEOTIDE SEQUENCE [LARGE SCALE GENOMIC DNA]</scope>
    <source>
        <strain evidence="8">DSM 5918</strain>
    </source>
</reference>
<dbReference type="PANTHER" id="PTHR43085">
    <property type="entry name" value="HEXOKINASE FAMILY MEMBER"/>
    <property type="match status" value="1"/>
</dbReference>
<dbReference type="AlphaFoldDB" id="A0A1I3RF67"/>
<keyword evidence="2" id="KW-0808">Transferase</keyword>
<dbReference type="PROSITE" id="PS00583">
    <property type="entry name" value="PFKB_KINASES_1"/>
    <property type="match status" value="1"/>
</dbReference>